<proteinExistence type="predicted"/>
<comment type="caution">
    <text evidence="1">The sequence shown here is derived from an EMBL/GenBank/DDBJ whole genome shotgun (WGS) entry which is preliminary data.</text>
</comment>
<name>C8PHX0_9BACT</name>
<gene>
    <name evidence="1" type="ORF">CAMGR0001_0566</name>
</gene>
<reference evidence="1 2" key="1">
    <citation type="submission" date="2009-07" db="EMBL/GenBank/DDBJ databases">
        <authorList>
            <person name="Madupu R."/>
            <person name="Sebastian Y."/>
            <person name="Durkin A.S."/>
            <person name="Torralba M."/>
            <person name="Methe B."/>
            <person name="Sutton G.G."/>
            <person name="Strausberg R.L."/>
            <person name="Nelson K.E."/>
        </authorList>
    </citation>
    <scope>NUCLEOTIDE SEQUENCE [LARGE SCALE GENOMIC DNA]</scope>
    <source>
        <strain evidence="1 2">RM3268</strain>
    </source>
</reference>
<organism evidence="1 2">
    <name type="scientific">Campylobacter gracilis RM3268</name>
    <dbReference type="NCBI Taxonomy" id="553220"/>
    <lineage>
        <taxon>Bacteria</taxon>
        <taxon>Pseudomonadati</taxon>
        <taxon>Campylobacterota</taxon>
        <taxon>Epsilonproteobacteria</taxon>
        <taxon>Campylobacterales</taxon>
        <taxon>Campylobacteraceae</taxon>
        <taxon>Campylobacter</taxon>
    </lineage>
</organism>
<dbReference type="Proteomes" id="UP000005709">
    <property type="component" value="Unassembled WGS sequence"/>
</dbReference>
<accession>C8PHX0</accession>
<evidence type="ECO:0000313" key="1">
    <source>
        <dbReference type="EMBL" id="EEV17734.1"/>
    </source>
</evidence>
<dbReference type="EMBL" id="ACYG01000024">
    <property type="protein sequence ID" value="EEV17734.1"/>
    <property type="molecule type" value="Genomic_DNA"/>
</dbReference>
<sequence>MKFYPLNLRAKFYDGFVYRNFASIIKFAAKLSVKFQTMKFRAKF</sequence>
<evidence type="ECO:0000313" key="2">
    <source>
        <dbReference type="Proteomes" id="UP000005709"/>
    </source>
</evidence>
<keyword evidence="2" id="KW-1185">Reference proteome</keyword>
<protein>
    <submittedName>
        <fullName evidence="1">Uncharacterized protein</fullName>
    </submittedName>
</protein>
<dbReference type="AlphaFoldDB" id="C8PHX0"/>